<evidence type="ECO:0000256" key="2">
    <source>
        <dbReference type="ARBA" id="ARBA00022737"/>
    </source>
</evidence>
<dbReference type="InterPro" id="IPR001680">
    <property type="entry name" value="WD40_rpt"/>
</dbReference>
<dbReference type="PANTHER" id="PTHR19871:SF29">
    <property type="entry name" value="NACHT AND WD REPEAT DOMAIN-CONTAINING PROTEIN 2-LIKE"/>
    <property type="match status" value="1"/>
</dbReference>
<keyword evidence="5" id="KW-1185">Reference proteome</keyword>
<evidence type="ECO:0000256" key="1">
    <source>
        <dbReference type="ARBA" id="ARBA00022574"/>
    </source>
</evidence>
<dbReference type="Pfam" id="PF25469">
    <property type="entry name" value="WHD_NWD1"/>
    <property type="match status" value="1"/>
</dbReference>
<sequence>MACVQVYLCSNPAESVVERRLLRQRVFPRLREYCRCTHGVEFRVIDPYEAADPQNWPAEKERLQILEDCRKNSLGPFFVGFVGEQYGDANIPEQIEASEFQCVLQVCQRMGLRTDILERCYQRDENAIPPSFCILNPTGNFDQPGDQRENPSEENNWCKVLPEVRRTLHDVVNQCVQEGTMTHDKAQKYFRSALENDIHYAYENHSIEDIPRCLCYVHKITIPMKPNGVPPEQQTQLHRLSQLRDHFLPSLVASHKALVYCTTTICNRFQGYTPEKRLNFAVGLSEQLHADLKRLIDCAVSKERAVTVDESGQKSLCHIFSSLYRIERAEVEHVKSYLRGKNTIFPFILNGGPCSGKTVLLAHCASQAFVWLKDLDPEIIVYFIDVNNSLRQILKDFCERVDSSSTSVNNIFQLKENFKRLLTSRSPSKNPLVLIIDGLDQLPKTNVQLDLTFLPESLASNVKFLISVTANRPAILATLKMCYPDSTLFYELQPVESKSCSQLLTTRLKESNRKITSGQQMYVNQAFKKCPVLLYMELLHRQAIHWNSEFEITENTLVQEVHNNIVLMFDHLERKHGKALVSKALSYLTMARNGITAVELTDVLSCDDEVLACFLPPGDDVPLILRVPEVFVESLLSDLKGFLVLRKILGTQTLFWVSRHFPLVICKRYLCLEETCQKINHVLSDYFSGFWANGTAKPLINKGMEIPTSSDVPQNIYIDRQLPSQPWIFSPPFYISTAVSPSTRSYPNLRKLYILSFHLLKSGRIEELGNQMISQEYLQAMLQAALADELFLWLERTSQLVFPRELQLLHIILRSSACLLRNNPAYLPTVLQAKLLPFLSVFPTLEECVNSARSKECVNSARSKGMIPRNEVYTVLPPIPPVPYTHCTLQESTASQCMQSAGSQCGTVVVVLENGAAWVCNGGIFEGFKLTKSLNLKFTSVSSSGNMFLLSTHCGKLVLLDAGVNAQPQEIQTQHRENRENAIIEGILVSDDKIFVWWRGQNIVSVFVDRKEHTQLHCAYEITCVSCSEDADIIYCGQNESSVTIFDWPNGKLLATFTCPKDIPLIEIVHSEDCGMITCVDQAGNVFAWNLEIITEPVLIGENHCTTKDKVLNTDHNGDNILLICKKQQMQLIDIHQINVLDHFNPPRGKTFKQAIMDQNSRFILALLCNCPFLLVWNCSSGQCVLSLDTANCQASKLLKCGATYLAAITSVSVLIWDMDLITASALGPKSGKRVKMVVVGSNDESCYSTDGSELVWKWAISSGKVEARFLHQGYVESMSVSGDGNYLVSIATGDIYVWDTNSGENIHRISGSQAYKVLITPKGNCGVALSETSPSRVWKLQSGRMICSIHHLLRNAAISPESTFLLGLNSGNLLAVSLWSGNVSKCFSCSNRSDVVAFHSLHDHPDYVIVASASGTVYSWRLTEDTICHQFKLPDSSLCQPEIFSLSSDGGYAILSISESTINILDFSNSKLCSLRTEGPIQQPYVTVGVSGQYVVYICFSSLVCQNISCDLHEKPMLVVIRLTDGETVGRFYLCKNPSTFTVSEDLFVYIGYEDGSVGVYAVIDTKMGNSWKEDGQSPTPLCPLDEQLIWSPLVNPNLTWIELPLQLF</sequence>
<keyword evidence="1" id="KW-0853">WD repeat</keyword>
<dbReference type="Gene3D" id="3.40.50.300">
    <property type="entry name" value="P-loop containing nucleotide triphosphate hydrolases"/>
    <property type="match status" value="1"/>
</dbReference>
<comment type="caution">
    <text evidence="4">The sequence shown here is derived from an EMBL/GenBank/DDBJ whole genome shotgun (WGS) entry which is preliminary data.</text>
</comment>
<dbReference type="PANTHER" id="PTHR19871">
    <property type="entry name" value="BETA TRANSDUCIN-RELATED PROTEIN"/>
    <property type="match status" value="1"/>
</dbReference>
<dbReference type="InterPro" id="IPR027417">
    <property type="entry name" value="P-loop_NTPase"/>
</dbReference>
<proteinExistence type="predicted"/>
<evidence type="ECO:0000259" key="3">
    <source>
        <dbReference type="Pfam" id="PF25469"/>
    </source>
</evidence>
<keyword evidence="2" id="KW-0677">Repeat</keyword>
<accession>A0AAN9D659</accession>
<reference evidence="4 5" key="1">
    <citation type="submission" date="2024-02" db="EMBL/GenBank/DDBJ databases">
        <title>Chromosome-level genome assembly of the Eurasian Minnow (Phoxinus phoxinus).</title>
        <authorList>
            <person name="Oriowo T.O."/>
            <person name="Martin S."/>
            <person name="Stange M."/>
            <person name="Chrysostomakis Y."/>
            <person name="Brown T."/>
            <person name="Winkler S."/>
            <person name="Kukowka S."/>
            <person name="Myers E.W."/>
            <person name="Bohne A."/>
        </authorList>
    </citation>
    <scope>NUCLEOTIDE SEQUENCE [LARGE SCALE GENOMIC DNA]</scope>
    <source>
        <strain evidence="4">ZFMK-TIS-60720</strain>
        <tissue evidence="4">Whole Organism</tissue>
    </source>
</reference>
<dbReference type="InterPro" id="IPR015943">
    <property type="entry name" value="WD40/YVTN_repeat-like_dom_sf"/>
</dbReference>
<dbReference type="SUPFAM" id="SSF52540">
    <property type="entry name" value="P-loop containing nucleoside triphosphate hydrolases"/>
    <property type="match status" value="1"/>
</dbReference>
<dbReference type="SUPFAM" id="SSF50998">
    <property type="entry name" value="Quinoprotein alcohol dehydrogenase-like"/>
    <property type="match status" value="2"/>
</dbReference>
<feature type="domain" description="NWD1/2-like winged helix-turn-helix" evidence="3">
    <location>
        <begin position="552"/>
        <end position="613"/>
    </location>
</feature>
<dbReference type="InterPro" id="IPR011047">
    <property type="entry name" value="Quinoprotein_ADH-like_sf"/>
</dbReference>
<organism evidence="4 5">
    <name type="scientific">Phoxinus phoxinus</name>
    <name type="common">Eurasian minnow</name>
    <dbReference type="NCBI Taxonomy" id="58324"/>
    <lineage>
        <taxon>Eukaryota</taxon>
        <taxon>Metazoa</taxon>
        <taxon>Chordata</taxon>
        <taxon>Craniata</taxon>
        <taxon>Vertebrata</taxon>
        <taxon>Euteleostomi</taxon>
        <taxon>Actinopterygii</taxon>
        <taxon>Neopterygii</taxon>
        <taxon>Teleostei</taxon>
        <taxon>Ostariophysi</taxon>
        <taxon>Cypriniformes</taxon>
        <taxon>Leuciscidae</taxon>
        <taxon>Phoxininae</taxon>
        <taxon>Phoxinus</taxon>
    </lineage>
</organism>
<gene>
    <name evidence="4" type="ORF">R3I93_008289</name>
</gene>
<dbReference type="InterPro" id="IPR057588">
    <property type="entry name" value="NWD1/2-like_WH"/>
</dbReference>
<dbReference type="Proteomes" id="UP001364617">
    <property type="component" value="Unassembled WGS sequence"/>
</dbReference>
<evidence type="ECO:0000313" key="5">
    <source>
        <dbReference type="Proteomes" id="UP001364617"/>
    </source>
</evidence>
<protein>
    <recommendedName>
        <fullName evidence="3">NWD1/2-like winged helix-turn-helix domain-containing protein</fullName>
    </recommendedName>
</protein>
<dbReference type="EMBL" id="JAYKXH010000008">
    <property type="protein sequence ID" value="KAK7160590.1"/>
    <property type="molecule type" value="Genomic_DNA"/>
</dbReference>
<name>A0AAN9D659_9TELE</name>
<dbReference type="InterPro" id="IPR052752">
    <property type="entry name" value="NACHT-WD_repeat"/>
</dbReference>
<evidence type="ECO:0000313" key="4">
    <source>
        <dbReference type="EMBL" id="KAK7160590.1"/>
    </source>
</evidence>
<dbReference type="SMART" id="SM00320">
    <property type="entry name" value="WD40"/>
    <property type="match status" value="3"/>
</dbReference>
<dbReference type="Gene3D" id="2.130.10.10">
    <property type="entry name" value="YVTN repeat-like/Quinoprotein amine dehydrogenase"/>
    <property type="match status" value="3"/>
</dbReference>